<dbReference type="Gene3D" id="3.40.50.300">
    <property type="entry name" value="P-loop containing nucleotide triphosphate hydrolases"/>
    <property type="match status" value="1"/>
</dbReference>
<feature type="region of interest" description="Disordered" evidence="1">
    <location>
        <begin position="149"/>
        <end position="193"/>
    </location>
</feature>
<evidence type="ECO:0008006" key="4">
    <source>
        <dbReference type="Google" id="ProtNLM"/>
    </source>
</evidence>
<evidence type="ECO:0000256" key="1">
    <source>
        <dbReference type="SAM" id="MobiDB-lite"/>
    </source>
</evidence>
<dbReference type="PANTHER" id="PTHR13413">
    <property type="entry name" value="YLP MOTIF CONTAINING PROTEIN NUCLEAR PROTEIN ZAP"/>
    <property type="match status" value="1"/>
</dbReference>
<feature type="non-terminal residue" evidence="2">
    <location>
        <position position="1"/>
    </location>
</feature>
<accession>A0AA38GGH1</accession>
<reference evidence="2 3" key="1">
    <citation type="journal article" date="2021" name="Nat. Plants">
        <title>The Taxus genome provides insights into paclitaxel biosynthesis.</title>
        <authorList>
            <person name="Xiong X."/>
            <person name="Gou J."/>
            <person name="Liao Q."/>
            <person name="Li Y."/>
            <person name="Zhou Q."/>
            <person name="Bi G."/>
            <person name="Li C."/>
            <person name="Du R."/>
            <person name="Wang X."/>
            <person name="Sun T."/>
            <person name="Guo L."/>
            <person name="Liang H."/>
            <person name="Lu P."/>
            <person name="Wu Y."/>
            <person name="Zhang Z."/>
            <person name="Ro D.K."/>
            <person name="Shang Y."/>
            <person name="Huang S."/>
            <person name="Yan J."/>
        </authorList>
    </citation>
    <scope>NUCLEOTIDE SEQUENCE [LARGE SCALE GENOMIC DNA]</scope>
    <source>
        <strain evidence="2">Ta-2019</strain>
    </source>
</reference>
<gene>
    <name evidence="2" type="ORF">KI387_017646</name>
</gene>
<comment type="caution">
    <text evidence="2">The sequence shown here is derived from an EMBL/GenBank/DDBJ whole genome shotgun (WGS) entry which is preliminary data.</text>
</comment>
<dbReference type="GO" id="GO:0005634">
    <property type="term" value="C:nucleus"/>
    <property type="evidence" value="ECO:0007669"/>
    <property type="project" value="InterPro"/>
</dbReference>
<dbReference type="GO" id="GO:0032204">
    <property type="term" value="P:regulation of telomere maintenance"/>
    <property type="evidence" value="ECO:0007669"/>
    <property type="project" value="TreeGrafter"/>
</dbReference>
<dbReference type="EMBL" id="JAHRHJ020000003">
    <property type="protein sequence ID" value="KAH9323007.1"/>
    <property type="molecule type" value="Genomic_DNA"/>
</dbReference>
<organism evidence="2 3">
    <name type="scientific">Taxus chinensis</name>
    <name type="common">Chinese yew</name>
    <name type="synonym">Taxus wallichiana var. chinensis</name>
    <dbReference type="NCBI Taxonomy" id="29808"/>
    <lineage>
        <taxon>Eukaryota</taxon>
        <taxon>Viridiplantae</taxon>
        <taxon>Streptophyta</taxon>
        <taxon>Embryophyta</taxon>
        <taxon>Tracheophyta</taxon>
        <taxon>Spermatophyta</taxon>
        <taxon>Pinopsida</taxon>
        <taxon>Pinidae</taxon>
        <taxon>Conifers II</taxon>
        <taxon>Cupressales</taxon>
        <taxon>Taxaceae</taxon>
        <taxon>Taxus</taxon>
    </lineage>
</organism>
<dbReference type="PANTHER" id="PTHR13413:SF0">
    <property type="entry name" value="YLP MOTIF-CONTAINING PROTEIN 1"/>
    <property type="match status" value="1"/>
</dbReference>
<dbReference type="OMA" id="HWEAAPP"/>
<feature type="compositionally biased region" description="Polar residues" evidence="1">
    <location>
        <begin position="173"/>
        <end position="184"/>
    </location>
</feature>
<keyword evidence="3" id="KW-1185">Reference proteome</keyword>
<name>A0AA38GGH1_TAXCH</name>
<proteinExistence type="predicted"/>
<dbReference type="InterPro" id="IPR027417">
    <property type="entry name" value="P-loop_NTPase"/>
</dbReference>
<protein>
    <recommendedName>
        <fullName evidence="4">YLP motif-containing protein 1</fullName>
    </recommendedName>
</protein>
<dbReference type="AlphaFoldDB" id="A0AA38GGH1"/>
<feature type="region of interest" description="Disordered" evidence="1">
    <location>
        <begin position="280"/>
        <end position="306"/>
    </location>
</feature>
<sequence>MRTMITGVATSSLLRSKKRVTKKVMEYCYEPEMEEAYRASMLKAFKKTLEEGIFTFIIVDDRNLRVADFAQFWAVAKRSGYEVYLLEAPYTDPAGCAARNVHNFTADEVQEMAKCWESAPPLYLQLDISALFHGDDLNAQDITEVEMDTGDTEHDVEGQDGPTRAESGKTDSDSPSEFSLQNGEAGQGDRWGLEKLNARDETKDLTRSKWSDNHDDGESLNAKEVKNVDCNALSGLMQAYGKGDRRLRWADQAGSGFSIGCVPQNKCSLIIGPGTGYNEVSNPLPDEEKNNLEYGSSSGGQPKRNTKILEQLRAEQETFRAVFDRRRHRIA</sequence>
<dbReference type="InterPro" id="IPR026314">
    <property type="entry name" value="YLP_motif_con_p1"/>
</dbReference>
<dbReference type="Proteomes" id="UP000824469">
    <property type="component" value="Unassembled WGS sequence"/>
</dbReference>
<evidence type="ECO:0000313" key="2">
    <source>
        <dbReference type="EMBL" id="KAH9323007.1"/>
    </source>
</evidence>
<evidence type="ECO:0000313" key="3">
    <source>
        <dbReference type="Proteomes" id="UP000824469"/>
    </source>
</evidence>
<feature type="non-terminal residue" evidence="2">
    <location>
        <position position="331"/>
    </location>
</feature>